<feature type="compositionally biased region" description="Basic and acidic residues" evidence="2">
    <location>
        <begin position="268"/>
        <end position="282"/>
    </location>
</feature>
<dbReference type="InterPro" id="IPR014756">
    <property type="entry name" value="Ig_E-set"/>
</dbReference>
<keyword evidence="5" id="KW-0503">Monooxygenase</keyword>
<dbReference type="Gene3D" id="2.70.50.50">
    <property type="entry name" value="chitin-binding protein cbp21"/>
    <property type="match status" value="1"/>
</dbReference>
<evidence type="ECO:0000256" key="2">
    <source>
        <dbReference type="SAM" id="MobiDB-lite"/>
    </source>
</evidence>
<proteinExistence type="predicted"/>
<feature type="region of interest" description="Disordered" evidence="2">
    <location>
        <begin position="257"/>
        <end position="286"/>
    </location>
</feature>
<protein>
    <submittedName>
        <fullName evidence="5">Lytic polysaccharide monooxygenase</fullName>
    </submittedName>
</protein>
<dbReference type="RefSeq" id="WP_311705264.1">
    <property type="nucleotide sequence ID" value="NZ_JAVREL010000008.1"/>
</dbReference>
<feature type="domain" description="Chitin-binding type-4" evidence="4">
    <location>
        <begin position="39"/>
        <end position="230"/>
    </location>
</feature>
<evidence type="ECO:0000256" key="1">
    <source>
        <dbReference type="ARBA" id="ARBA00022729"/>
    </source>
</evidence>
<dbReference type="PANTHER" id="PTHR34823:SF1">
    <property type="entry name" value="CHITIN-BINDING TYPE-4 DOMAIN-CONTAINING PROTEIN"/>
    <property type="match status" value="1"/>
</dbReference>
<evidence type="ECO:0000259" key="4">
    <source>
        <dbReference type="Pfam" id="PF03067"/>
    </source>
</evidence>
<dbReference type="GO" id="GO:0004497">
    <property type="term" value="F:monooxygenase activity"/>
    <property type="evidence" value="ECO:0007669"/>
    <property type="project" value="UniProtKB-KW"/>
</dbReference>
<comment type="caution">
    <text evidence="5">The sequence shown here is derived from an EMBL/GenBank/DDBJ whole genome shotgun (WGS) entry which is preliminary data.</text>
</comment>
<sequence>MSDRVKARARLRKFGMLTAMASLPAMAAVMFTGGSAAAHGAPMDPGSRTYLCWKYSMDSTGAMNPTNPACRAALETSGANGFYNWFAVLQSNGGGRTEGFIPDGELCSGAATVYDFSGFDLPRTDWPYTHLTAGATYEFTYNPWAHHPGTFHQYVTVDGWDPTQPLTWDDIEDVPFHSETDPPYRGSVGNADSEYYWNAQLPEGKEGRHIIYTVWERSDSEETFYGCSDVVFDGGNGEVTVPGVSDADAAESAAAAERLGEEAAPLVSEEHSSGEHAEHAAHTAEGTASPMISALVRAMNGVLPGWAD</sequence>
<dbReference type="SUPFAM" id="SSF81296">
    <property type="entry name" value="E set domains"/>
    <property type="match status" value="1"/>
</dbReference>
<dbReference type="PANTHER" id="PTHR34823">
    <property type="entry name" value="GLCNAC-BINDING PROTEIN A"/>
    <property type="match status" value="1"/>
</dbReference>
<reference evidence="6" key="1">
    <citation type="submission" date="2023-07" db="EMBL/GenBank/DDBJ databases">
        <title>30 novel species of actinomycetes from the DSMZ collection.</title>
        <authorList>
            <person name="Nouioui I."/>
        </authorList>
    </citation>
    <scope>NUCLEOTIDE SEQUENCE [LARGE SCALE GENOMIC DNA]</scope>
    <source>
        <strain evidence="6">DSM 44938</strain>
    </source>
</reference>
<keyword evidence="6" id="KW-1185">Reference proteome</keyword>
<evidence type="ECO:0000313" key="5">
    <source>
        <dbReference type="EMBL" id="MDT0344137.1"/>
    </source>
</evidence>
<dbReference type="Proteomes" id="UP001183246">
    <property type="component" value="Unassembled WGS sequence"/>
</dbReference>
<evidence type="ECO:0000256" key="3">
    <source>
        <dbReference type="SAM" id="SignalP"/>
    </source>
</evidence>
<dbReference type="Pfam" id="PF03067">
    <property type="entry name" value="LPMO_10"/>
    <property type="match status" value="1"/>
</dbReference>
<keyword evidence="1 3" id="KW-0732">Signal</keyword>
<evidence type="ECO:0000313" key="6">
    <source>
        <dbReference type="Proteomes" id="UP001183246"/>
    </source>
</evidence>
<dbReference type="CDD" id="cd21177">
    <property type="entry name" value="LPMO_AA10"/>
    <property type="match status" value="1"/>
</dbReference>
<feature type="chain" id="PRO_5046039498" evidence="3">
    <location>
        <begin position="28"/>
        <end position="308"/>
    </location>
</feature>
<accession>A0ABU2MR77</accession>
<dbReference type="InterPro" id="IPR004302">
    <property type="entry name" value="Cellulose/chitin-bd_N"/>
</dbReference>
<name>A0ABU2MR77_9ACTN</name>
<dbReference type="InterPro" id="IPR051024">
    <property type="entry name" value="GlcNAc_Chitin_IntDeg"/>
</dbReference>
<organism evidence="5 6">
    <name type="scientific">Streptomyces litchfieldiae</name>
    <dbReference type="NCBI Taxonomy" id="3075543"/>
    <lineage>
        <taxon>Bacteria</taxon>
        <taxon>Bacillati</taxon>
        <taxon>Actinomycetota</taxon>
        <taxon>Actinomycetes</taxon>
        <taxon>Kitasatosporales</taxon>
        <taxon>Streptomycetaceae</taxon>
        <taxon>Streptomyces</taxon>
    </lineage>
</organism>
<dbReference type="EMBL" id="JAVREL010000008">
    <property type="protein sequence ID" value="MDT0344137.1"/>
    <property type="molecule type" value="Genomic_DNA"/>
</dbReference>
<feature type="signal peptide" evidence="3">
    <location>
        <begin position="1"/>
        <end position="27"/>
    </location>
</feature>
<keyword evidence="5" id="KW-0560">Oxidoreductase</keyword>
<gene>
    <name evidence="5" type="ORF">RM590_16140</name>
</gene>